<gene>
    <name evidence="1" type="ORF">E2C01_033404</name>
</gene>
<proteinExistence type="predicted"/>
<dbReference type="AlphaFoldDB" id="A0A5B7F5F4"/>
<name>A0A5B7F5F4_PORTR</name>
<dbReference type="EMBL" id="VSRR010004498">
    <property type="protein sequence ID" value="MPC39854.1"/>
    <property type="molecule type" value="Genomic_DNA"/>
</dbReference>
<comment type="caution">
    <text evidence="1">The sequence shown here is derived from an EMBL/GenBank/DDBJ whole genome shotgun (WGS) entry which is preliminary data.</text>
</comment>
<accession>A0A5B7F5F4</accession>
<protein>
    <submittedName>
        <fullName evidence="1">Uncharacterized protein</fullName>
    </submittedName>
</protein>
<keyword evidence="2" id="KW-1185">Reference proteome</keyword>
<organism evidence="1 2">
    <name type="scientific">Portunus trituberculatus</name>
    <name type="common">Swimming crab</name>
    <name type="synonym">Neptunus trituberculatus</name>
    <dbReference type="NCBI Taxonomy" id="210409"/>
    <lineage>
        <taxon>Eukaryota</taxon>
        <taxon>Metazoa</taxon>
        <taxon>Ecdysozoa</taxon>
        <taxon>Arthropoda</taxon>
        <taxon>Crustacea</taxon>
        <taxon>Multicrustacea</taxon>
        <taxon>Malacostraca</taxon>
        <taxon>Eumalacostraca</taxon>
        <taxon>Eucarida</taxon>
        <taxon>Decapoda</taxon>
        <taxon>Pleocyemata</taxon>
        <taxon>Brachyura</taxon>
        <taxon>Eubrachyura</taxon>
        <taxon>Portunoidea</taxon>
        <taxon>Portunidae</taxon>
        <taxon>Portuninae</taxon>
        <taxon>Portunus</taxon>
    </lineage>
</organism>
<reference evidence="1 2" key="1">
    <citation type="submission" date="2019-05" db="EMBL/GenBank/DDBJ databases">
        <title>Another draft genome of Portunus trituberculatus and its Hox gene families provides insights of decapod evolution.</title>
        <authorList>
            <person name="Jeong J.-H."/>
            <person name="Song I."/>
            <person name="Kim S."/>
            <person name="Choi T."/>
            <person name="Kim D."/>
            <person name="Ryu S."/>
            <person name="Kim W."/>
        </authorList>
    </citation>
    <scope>NUCLEOTIDE SEQUENCE [LARGE SCALE GENOMIC DNA]</scope>
    <source>
        <tissue evidence="1">Muscle</tissue>
    </source>
</reference>
<sequence>MKECLASRRTDLTLLWVEYHFRYVFSKERWVSDTETVIIQGKISIILPKVPPTG</sequence>
<evidence type="ECO:0000313" key="1">
    <source>
        <dbReference type="EMBL" id="MPC39854.1"/>
    </source>
</evidence>
<dbReference type="Proteomes" id="UP000324222">
    <property type="component" value="Unassembled WGS sequence"/>
</dbReference>
<evidence type="ECO:0000313" key="2">
    <source>
        <dbReference type="Proteomes" id="UP000324222"/>
    </source>
</evidence>